<dbReference type="Proteomes" id="UP000325780">
    <property type="component" value="Unassembled WGS sequence"/>
</dbReference>
<proteinExistence type="predicted"/>
<protein>
    <submittedName>
        <fullName evidence="2">Uncharacterized protein</fullName>
    </submittedName>
</protein>
<organism evidence="2 3">
    <name type="scientific">Aspergillus avenaceus</name>
    <dbReference type="NCBI Taxonomy" id="36643"/>
    <lineage>
        <taxon>Eukaryota</taxon>
        <taxon>Fungi</taxon>
        <taxon>Dikarya</taxon>
        <taxon>Ascomycota</taxon>
        <taxon>Pezizomycotina</taxon>
        <taxon>Eurotiomycetes</taxon>
        <taxon>Eurotiomycetidae</taxon>
        <taxon>Eurotiales</taxon>
        <taxon>Aspergillaceae</taxon>
        <taxon>Aspergillus</taxon>
        <taxon>Aspergillus subgen. Circumdati</taxon>
    </lineage>
</organism>
<evidence type="ECO:0000313" key="2">
    <source>
        <dbReference type="EMBL" id="KAE8154973.1"/>
    </source>
</evidence>
<feature type="region of interest" description="Disordered" evidence="1">
    <location>
        <begin position="1"/>
        <end position="28"/>
    </location>
</feature>
<gene>
    <name evidence="2" type="ORF">BDV25DRAFT_146778</name>
</gene>
<name>A0A5N6U8M1_ASPAV</name>
<accession>A0A5N6U8M1</accession>
<feature type="compositionally biased region" description="Polar residues" evidence="1">
    <location>
        <begin position="7"/>
        <end position="23"/>
    </location>
</feature>
<dbReference type="EMBL" id="ML742025">
    <property type="protein sequence ID" value="KAE8154973.1"/>
    <property type="molecule type" value="Genomic_DNA"/>
</dbReference>
<keyword evidence="3" id="KW-1185">Reference proteome</keyword>
<sequence>MEYSVMLASTQRRGRPTASQTRRSGGRGVPVAVRCIMYEESTGQENWTRNR</sequence>
<evidence type="ECO:0000313" key="3">
    <source>
        <dbReference type="Proteomes" id="UP000325780"/>
    </source>
</evidence>
<evidence type="ECO:0000256" key="1">
    <source>
        <dbReference type="SAM" id="MobiDB-lite"/>
    </source>
</evidence>
<dbReference type="AlphaFoldDB" id="A0A5N6U8M1"/>
<reference evidence="2 3" key="1">
    <citation type="submission" date="2019-04" db="EMBL/GenBank/DDBJ databases">
        <title>Friends and foes A comparative genomics study of 23 Aspergillus species from section Flavi.</title>
        <authorList>
            <consortium name="DOE Joint Genome Institute"/>
            <person name="Kjaerbolling I."/>
            <person name="Vesth T."/>
            <person name="Frisvad J.C."/>
            <person name="Nybo J.L."/>
            <person name="Theobald S."/>
            <person name="Kildgaard S."/>
            <person name="Isbrandt T."/>
            <person name="Kuo A."/>
            <person name="Sato A."/>
            <person name="Lyhne E.K."/>
            <person name="Kogle M.E."/>
            <person name="Wiebenga A."/>
            <person name="Kun R.S."/>
            <person name="Lubbers R.J."/>
            <person name="Makela M.R."/>
            <person name="Barry K."/>
            <person name="Chovatia M."/>
            <person name="Clum A."/>
            <person name="Daum C."/>
            <person name="Haridas S."/>
            <person name="He G."/>
            <person name="LaButti K."/>
            <person name="Lipzen A."/>
            <person name="Mondo S."/>
            <person name="Riley R."/>
            <person name="Salamov A."/>
            <person name="Simmons B.A."/>
            <person name="Magnuson J.K."/>
            <person name="Henrissat B."/>
            <person name="Mortensen U.H."/>
            <person name="Larsen T.O."/>
            <person name="Devries R.P."/>
            <person name="Grigoriev I.V."/>
            <person name="Machida M."/>
            <person name="Baker S.E."/>
            <person name="Andersen M.R."/>
        </authorList>
    </citation>
    <scope>NUCLEOTIDE SEQUENCE [LARGE SCALE GENOMIC DNA]</scope>
    <source>
        <strain evidence="2 3">IBT 18842</strain>
    </source>
</reference>